<protein>
    <recommendedName>
        <fullName evidence="3">PABS domain-containing protein</fullName>
    </recommendedName>
</protein>
<sequence length="265" mass="28214">AELARILSDDGVLALSLTGSAGAWGPELSEYVGSVAIPLARVFPDTLLSYGDPVRVFAAKADGVLAATGEALAARYRERGIESPYFDPLWFEGASDFLDPAKRAQVQRAIAVQRPAHLNTDEQPAAAIYHMRYWATTSEAAHAGPEAPAERRSSLLEAILALRFEWAAGALVVATAAAALVGLARGRRGLGRTALLWSVGTTGFASMAVEVVLLYTFQTLYGYVYGMVGLVVGVFMFGLVAGSFLANRRLGRIGEDPSRRPGLRS</sequence>
<feature type="transmembrane region" description="Helical" evidence="1">
    <location>
        <begin position="166"/>
        <end position="183"/>
    </location>
</feature>
<evidence type="ECO:0008006" key="3">
    <source>
        <dbReference type="Google" id="ProtNLM"/>
    </source>
</evidence>
<proteinExistence type="predicted"/>
<evidence type="ECO:0000313" key="2">
    <source>
        <dbReference type="EMBL" id="GAH74993.1"/>
    </source>
</evidence>
<organism evidence="2">
    <name type="scientific">marine sediment metagenome</name>
    <dbReference type="NCBI Taxonomy" id="412755"/>
    <lineage>
        <taxon>unclassified sequences</taxon>
        <taxon>metagenomes</taxon>
        <taxon>ecological metagenomes</taxon>
    </lineage>
</organism>
<evidence type="ECO:0000256" key="1">
    <source>
        <dbReference type="SAM" id="Phobius"/>
    </source>
</evidence>
<comment type="caution">
    <text evidence="2">The sequence shown here is derived from an EMBL/GenBank/DDBJ whole genome shotgun (WGS) entry which is preliminary data.</text>
</comment>
<name>X1JYX9_9ZZZZ</name>
<dbReference type="EMBL" id="BARU01030163">
    <property type="protein sequence ID" value="GAH74993.1"/>
    <property type="molecule type" value="Genomic_DNA"/>
</dbReference>
<keyword evidence="1" id="KW-0472">Membrane</keyword>
<dbReference type="AlphaFoldDB" id="X1JYX9"/>
<accession>X1JYX9</accession>
<feature type="transmembrane region" description="Helical" evidence="1">
    <location>
        <begin position="223"/>
        <end position="246"/>
    </location>
</feature>
<reference evidence="2" key="1">
    <citation type="journal article" date="2014" name="Front. Microbiol.">
        <title>High frequency of phylogenetically diverse reductive dehalogenase-homologous genes in deep subseafloor sedimentary metagenomes.</title>
        <authorList>
            <person name="Kawai M."/>
            <person name="Futagami T."/>
            <person name="Toyoda A."/>
            <person name="Takaki Y."/>
            <person name="Nishi S."/>
            <person name="Hori S."/>
            <person name="Arai W."/>
            <person name="Tsubouchi T."/>
            <person name="Morono Y."/>
            <person name="Uchiyama I."/>
            <person name="Ito T."/>
            <person name="Fujiyama A."/>
            <person name="Inagaki F."/>
            <person name="Takami H."/>
        </authorList>
    </citation>
    <scope>NUCLEOTIDE SEQUENCE</scope>
    <source>
        <strain evidence="2">Expedition CK06-06</strain>
    </source>
</reference>
<feature type="transmembrane region" description="Helical" evidence="1">
    <location>
        <begin position="195"/>
        <end position="217"/>
    </location>
</feature>
<keyword evidence="1" id="KW-0812">Transmembrane</keyword>
<feature type="non-terminal residue" evidence="2">
    <location>
        <position position="265"/>
    </location>
</feature>
<keyword evidence="1" id="KW-1133">Transmembrane helix</keyword>
<feature type="non-terminal residue" evidence="2">
    <location>
        <position position="1"/>
    </location>
</feature>
<gene>
    <name evidence="2" type="ORF">S03H2_47911</name>
</gene>